<evidence type="ECO:0000313" key="5">
    <source>
        <dbReference type="EMBL" id="KAG6460759.1"/>
    </source>
</evidence>
<dbReference type="Proteomes" id="UP000791440">
    <property type="component" value="Unassembled WGS sequence"/>
</dbReference>
<dbReference type="AlphaFoldDB" id="A0A922CWD3"/>
<dbReference type="PANTHER" id="PTHR22889">
    <property type="entry name" value="WD REPEAT-CONTAINING PROTEIN 89"/>
    <property type="match status" value="1"/>
</dbReference>
<sequence length="382" mass="43030">MGDIIDNEEVDRDIVEPEVLQKHFSKKYKLLTETAVSLNKSYINKLHCTKSLQMAVSLSDNTFEVYQLRNTSLQRVCRLSGHKNTLTEVVCSPKDEHLVYSAGHDGMLKLWDIRSGGSCAMEYKDEEDTLIRPYECMDVSCNGLVLCAGSQVIQDDAYLVFWDQRLPKPLGGYWNSHTEDITQVKFHKEKTEILTTGSLDGLMNVFDIMEQTEDDALTYSLNVENSVEKITWLDSTQVACITQSNELQVWDTEEGDLLSGCTKEKVARSIRRSKADDCYLVDAFNSIDDTIVLLAGSHGGNGDVLRSVTLDDRRLLPTTNFTENKQIVRCCWYDKDRDLLVTTGESGLISVWSACADEEDGAASKPLSTSLNKLHVNRHKPY</sequence>
<name>A0A922CWD3_MANSE</name>
<feature type="repeat" description="WD" evidence="4">
    <location>
        <begin position="79"/>
        <end position="116"/>
    </location>
</feature>
<dbReference type="EMBL" id="JH668694">
    <property type="protein sequence ID" value="KAG6460759.1"/>
    <property type="molecule type" value="Genomic_DNA"/>
</dbReference>
<dbReference type="PANTHER" id="PTHR22889:SF0">
    <property type="entry name" value="WD REPEAT-CONTAINING PROTEIN 89"/>
    <property type="match status" value="1"/>
</dbReference>
<keyword evidence="2 4" id="KW-0853">WD repeat</keyword>
<dbReference type="InterPro" id="IPR036322">
    <property type="entry name" value="WD40_repeat_dom_sf"/>
</dbReference>
<comment type="caution">
    <text evidence="5">The sequence shown here is derived from an EMBL/GenBank/DDBJ whole genome shotgun (WGS) entry which is preliminary data.</text>
</comment>
<evidence type="ECO:0000313" key="6">
    <source>
        <dbReference type="Proteomes" id="UP000791440"/>
    </source>
</evidence>
<evidence type="ECO:0000256" key="2">
    <source>
        <dbReference type="ARBA" id="ARBA00022574"/>
    </source>
</evidence>
<reference evidence="5" key="2">
    <citation type="submission" date="2020-12" db="EMBL/GenBank/DDBJ databases">
        <authorList>
            <person name="Kanost M."/>
        </authorList>
    </citation>
    <scope>NUCLEOTIDE SEQUENCE</scope>
</reference>
<protein>
    <recommendedName>
        <fullName evidence="1">WD repeat-containing protein 89</fullName>
    </recommendedName>
</protein>
<dbReference type="PROSITE" id="PS00678">
    <property type="entry name" value="WD_REPEATS_1"/>
    <property type="match status" value="1"/>
</dbReference>
<dbReference type="InterPro" id="IPR001680">
    <property type="entry name" value="WD40_rpt"/>
</dbReference>
<dbReference type="PROSITE" id="PS50082">
    <property type="entry name" value="WD_REPEATS_2"/>
    <property type="match status" value="1"/>
</dbReference>
<dbReference type="InterPro" id="IPR039328">
    <property type="entry name" value="WDR89"/>
</dbReference>
<evidence type="ECO:0000256" key="4">
    <source>
        <dbReference type="PROSITE-ProRule" id="PRU00221"/>
    </source>
</evidence>
<evidence type="ECO:0000256" key="1">
    <source>
        <dbReference type="ARBA" id="ARBA00021125"/>
    </source>
</evidence>
<accession>A0A922CWD3</accession>
<evidence type="ECO:0000256" key="3">
    <source>
        <dbReference type="ARBA" id="ARBA00022737"/>
    </source>
</evidence>
<dbReference type="SMART" id="SM00320">
    <property type="entry name" value="WD40"/>
    <property type="match status" value="4"/>
</dbReference>
<keyword evidence="6" id="KW-1185">Reference proteome</keyword>
<dbReference type="InterPro" id="IPR019775">
    <property type="entry name" value="WD40_repeat_CS"/>
</dbReference>
<dbReference type="PROSITE" id="PS50294">
    <property type="entry name" value="WD_REPEATS_REGION"/>
    <property type="match status" value="1"/>
</dbReference>
<keyword evidence="3" id="KW-0677">Repeat</keyword>
<dbReference type="InterPro" id="IPR015943">
    <property type="entry name" value="WD40/YVTN_repeat-like_dom_sf"/>
</dbReference>
<dbReference type="SUPFAM" id="SSF50978">
    <property type="entry name" value="WD40 repeat-like"/>
    <property type="match status" value="1"/>
</dbReference>
<organism evidence="5 6">
    <name type="scientific">Manduca sexta</name>
    <name type="common">Tobacco hawkmoth</name>
    <name type="synonym">Tobacco hornworm</name>
    <dbReference type="NCBI Taxonomy" id="7130"/>
    <lineage>
        <taxon>Eukaryota</taxon>
        <taxon>Metazoa</taxon>
        <taxon>Ecdysozoa</taxon>
        <taxon>Arthropoda</taxon>
        <taxon>Hexapoda</taxon>
        <taxon>Insecta</taxon>
        <taxon>Pterygota</taxon>
        <taxon>Neoptera</taxon>
        <taxon>Endopterygota</taxon>
        <taxon>Lepidoptera</taxon>
        <taxon>Glossata</taxon>
        <taxon>Ditrysia</taxon>
        <taxon>Bombycoidea</taxon>
        <taxon>Sphingidae</taxon>
        <taxon>Sphinginae</taxon>
        <taxon>Sphingini</taxon>
        <taxon>Manduca</taxon>
    </lineage>
</organism>
<proteinExistence type="predicted"/>
<dbReference type="Gene3D" id="2.130.10.10">
    <property type="entry name" value="YVTN repeat-like/Quinoprotein amine dehydrogenase"/>
    <property type="match status" value="2"/>
</dbReference>
<gene>
    <name evidence="5" type="ORF">O3G_MSEX012205</name>
</gene>
<dbReference type="Pfam" id="PF00400">
    <property type="entry name" value="WD40"/>
    <property type="match status" value="3"/>
</dbReference>
<reference evidence="5" key="1">
    <citation type="journal article" date="2016" name="Insect Biochem. Mol. Biol.">
        <title>Multifaceted biological insights from a draft genome sequence of the tobacco hornworm moth, Manduca sexta.</title>
        <authorList>
            <person name="Kanost M.R."/>
            <person name="Arrese E.L."/>
            <person name="Cao X."/>
            <person name="Chen Y.R."/>
            <person name="Chellapilla S."/>
            <person name="Goldsmith M.R."/>
            <person name="Grosse-Wilde E."/>
            <person name="Heckel D.G."/>
            <person name="Herndon N."/>
            <person name="Jiang H."/>
            <person name="Papanicolaou A."/>
            <person name="Qu J."/>
            <person name="Soulages J.L."/>
            <person name="Vogel H."/>
            <person name="Walters J."/>
            <person name="Waterhouse R.M."/>
            <person name="Ahn S.J."/>
            <person name="Almeida F.C."/>
            <person name="An C."/>
            <person name="Aqrawi P."/>
            <person name="Bretschneider A."/>
            <person name="Bryant W.B."/>
            <person name="Bucks S."/>
            <person name="Chao H."/>
            <person name="Chevignon G."/>
            <person name="Christen J.M."/>
            <person name="Clarke D.F."/>
            <person name="Dittmer N.T."/>
            <person name="Ferguson L.C.F."/>
            <person name="Garavelou S."/>
            <person name="Gordon K.H.J."/>
            <person name="Gunaratna R.T."/>
            <person name="Han Y."/>
            <person name="Hauser F."/>
            <person name="He Y."/>
            <person name="Heidel-Fischer H."/>
            <person name="Hirsh A."/>
            <person name="Hu Y."/>
            <person name="Jiang H."/>
            <person name="Kalra D."/>
            <person name="Klinner C."/>
            <person name="Konig C."/>
            <person name="Kovar C."/>
            <person name="Kroll A.R."/>
            <person name="Kuwar S.S."/>
            <person name="Lee S.L."/>
            <person name="Lehman R."/>
            <person name="Li K."/>
            <person name="Li Z."/>
            <person name="Liang H."/>
            <person name="Lovelace S."/>
            <person name="Lu Z."/>
            <person name="Mansfield J.H."/>
            <person name="McCulloch K.J."/>
            <person name="Mathew T."/>
            <person name="Morton B."/>
            <person name="Muzny D.M."/>
            <person name="Neunemann D."/>
            <person name="Ongeri F."/>
            <person name="Pauchet Y."/>
            <person name="Pu L.L."/>
            <person name="Pyrousis I."/>
            <person name="Rao X.J."/>
            <person name="Redding A."/>
            <person name="Roesel C."/>
            <person name="Sanchez-Gracia A."/>
            <person name="Schaack S."/>
            <person name="Shukla A."/>
            <person name="Tetreau G."/>
            <person name="Wang Y."/>
            <person name="Xiong G.H."/>
            <person name="Traut W."/>
            <person name="Walsh T.K."/>
            <person name="Worley K.C."/>
            <person name="Wu D."/>
            <person name="Wu W."/>
            <person name="Wu Y.Q."/>
            <person name="Zhang X."/>
            <person name="Zou Z."/>
            <person name="Zucker H."/>
            <person name="Briscoe A.D."/>
            <person name="Burmester T."/>
            <person name="Clem R.J."/>
            <person name="Feyereisen R."/>
            <person name="Grimmelikhuijzen C.J.P."/>
            <person name="Hamodrakas S.J."/>
            <person name="Hansson B.S."/>
            <person name="Huguet E."/>
            <person name="Jermiin L.S."/>
            <person name="Lan Q."/>
            <person name="Lehman H.K."/>
            <person name="Lorenzen M."/>
            <person name="Merzendorfer H."/>
            <person name="Michalopoulos I."/>
            <person name="Morton D.B."/>
            <person name="Muthukrishnan S."/>
            <person name="Oakeshott J.G."/>
            <person name="Palmer W."/>
            <person name="Park Y."/>
            <person name="Passarelli A.L."/>
            <person name="Rozas J."/>
            <person name="Schwartz L.M."/>
            <person name="Smith W."/>
            <person name="Southgate A."/>
            <person name="Vilcinskas A."/>
            <person name="Vogt R."/>
            <person name="Wang P."/>
            <person name="Werren J."/>
            <person name="Yu X.Q."/>
            <person name="Zhou J.J."/>
            <person name="Brown S.J."/>
            <person name="Scherer S.E."/>
            <person name="Richards S."/>
            <person name="Blissard G.W."/>
        </authorList>
    </citation>
    <scope>NUCLEOTIDE SEQUENCE</scope>
</reference>